<reference evidence="2" key="1">
    <citation type="journal article" date="2021" name="Open Biol.">
        <title>Shared evolutionary footprints suggest mitochondrial oxidative damage underlies multiple complex I losses in fungi.</title>
        <authorList>
            <person name="Schikora-Tamarit M.A."/>
            <person name="Marcet-Houben M."/>
            <person name="Nosek J."/>
            <person name="Gabaldon T."/>
        </authorList>
    </citation>
    <scope>NUCLEOTIDE SEQUENCE</scope>
    <source>
        <strain evidence="2">CBS2887</strain>
    </source>
</reference>
<reference evidence="2" key="2">
    <citation type="submission" date="2021-01" db="EMBL/GenBank/DDBJ databases">
        <authorList>
            <person name="Schikora-Tamarit M.A."/>
        </authorList>
    </citation>
    <scope>NUCLEOTIDE SEQUENCE</scope>
    <source>
        <strain evidence="2">CBS2887</strain>
    </source>
</reference>
<comment type="caution">
    <text evidence="2">The sequence shown here is derived from an EMBL/GenBank/DDBJ whole genome shotgun (WGS) entry which is preliminary data.</text>
</comment>
<dbReference type="EMBL" id="JAEUBG010005058">
    <property type="protein sequence ID" value="KAH3678875.1"/>
    <property type="molecule type" value="Genomic_DNA"/>
</dbReference>
<dbReference type="AlphaFoldDB" id="A0A9P8THI2"/>
<proteinExistence type="predicted"/>
<organism evidence="2 3">
    <name type="scientific">Wickerhamomyces pijperi</name>
    <name type="common">Yeast</name>
    <name type="synonym">Pichia pijperi</name>
    <dbReference type="NCBI Taxonomy" id="599730"/>
    <lineage>
        <taxon>Eukaryota</taxon>
        <taxon>Fungi</taxon>
        <taxon>Dikarya</taxon>
        <taxon>Ascomycota</taxon>
        <taxon>Saccharomycotina</taxon>
        <taxon>Saccharomycetes</taxon>
        <taxon>Phaffomycetales</taxon>
        <taxon>Wickerhamomycetaceae</taxon>
        <taxon>Wickerhamomyces</taxon>
    </lineage>
</organism>
<evidence type="ECO:0000313" key="3">
    <source>
        <dbReference type="Proteomes" id="UP000774326"/>
    </source>
</evidence>
<protein>
    <submittedName>
        <fullName evidence="2">Uncharacterized protein</fullName>
    </submittedName>
</protein>
<sequence>MVKRPRQMKPKALMAQANPTAGYSFFKIKGKIIPPTEPPTADDTKHHDELSDSRTVCCSDQPTTEQNSTDTQRIKGTLTVKESS</sequence>
<keyword evidence="3" id="KW-1185">Reference proteome</keyword>
<feature type="compositionally biased region" description="Polar residues" evidence="1">
    <location>
        <begin position="53"/>
        <end position="71"/>
    </location>
</feature>
<feature type="compositionally biased region" description="Basic and acidic residues" evidence="1">
    <location>
        <begin position="42"/>
        <end position="52"/>
    </location>
</feature>
<gene>
    <name evidence="2" type="ORF">WICPIJ_008802</name>
</gene>
<dbReference type="Proteomes" id="UP000774326">
    <property type="component" value="Unassembled WGS sequence"/>
</dbReference>
<evidence type="ECO:0000313" key="2">
    <source>
        <dbReference type="EMBL" id="KAH3678875.1"/>
    </source>
</evidence>
<evidence type="ECO:0000256" key="1">
    <source>
        <dbReference type="SAM" id="MobiDB-lite"/>
    </source>
</evidence>
<feature type="region of interest" description="Disordered" evidence="1">
    <location>
        <begin position="1"/>
        <end position="20"/>
    </location>
</feature>
<feature type="region of interest" description="Disordered" evidence="1">
    <location>
        <begin position="31"/>
        <end position="84"/>
    </location>
</feature>
<name>A0A9P8THI2_WICPI</name>
<accession>A0A9P8THI2</accession>